<dbReference type="InterPro" id="IPR032330">
    <property type="entry name" value="EF-G-binding_C"/>
</dbReference>
<comment type="caution">
    <text evidence="2">The sequence shown here is derived from an EMBL/GenBank/DDBJ whole genome shotgun (WGS) entry which is preliminary data.</text>
</comment>
<sequence length="164" mass="18500">MHPISLKDIRSSFINATRSEAAKLTPPTNLESLDWDSLDFLGWRDEKMPLRGYLVVPTTQGLSGILLRAPEGDARKNRAVLCELCRDVFSKEDVLLWVARRAGQSGRDGNTVGTLICADFICSSNVRREPPANEIHPDPTLVVQRQVGEMRERTEKFLLRVQQQ</sequence>
<name>A0ABT8K429_9MICC</name>
<organism evidence="2 3">
    <name type="scientific">Arthrobacter burdickii</name>
    <dbReference type="NCBI Taxonomy" id="3035920"/>
    <lineage>
        <taxon>Bacteria</taxon>
        <taxon>Bacillati</taxon>
        <taxon>Actinomycetota</taxon>
        <taxon>Actinomycetes</taxon>
        <taxon>Micrococcales</taxon>
        <taxon>Micrococcaceae</taxon>
        <taxon>Arthrobacter</taxon>
    </lineage>
</organism>
<proteinExistence type="predicted"/>
<dbReference type="Proteomes" id="UP001174209">
    <property type="component" value="Unassembled WGS sequence"/>
</dbReference>
<evidence type="ECO:0000259" key="1">
    <source>
        <dbReference type="Pfam" id="PF16571"/>
    </source>
</evidence>
<dbReference type="Pfam" id="PF16571">
    <property type="entry name" value="FBP_C"/>
    <property type="match status" value="1"/>
</dbReference>
<protein>
    <submittedName>
        <fullName evidence="2">FBP domain-containing protein</fullName>
    </submittedName>
</protein>
<dbReference type="RefSeq" id="WP_301227597.1">
    <property type="nucleotide sequence ID" value="NZ_JAROCG010000001.1"/>
</dbReference>
<accession>A0ABT8K429</accession>
<keyword evidence="3" id="KW-1185">Reference proteome</keyword>
<gene>
    <name evidence="2" type="ORF">P5G52_11825</name>
</gene>
<evidence type="ECO:0000313" key="2">
    <source>
        <dbReference type="EMBL" id="MDN4611551.1"/>
    </source>
</evidence>
<dbReference type="EMBL" id="JAROCG010000001">
    <property type="protein sequence ID" value="MDN4611551.1"/>
    <property type="molecule type" value="Genomic_DNA"/>
</dbReference>
<reference evidence="2" key="1">
    <citation type="submission" date="2023-06" db="EMBL/GenBank/DDBJ databases">
        <title>MT1 and MT2 Draft Genomes of Novel Species.</title>
        <authorList>
            <person name="Venkateswaran K."/>
        </authorList>
    </citation>
    <scope>NUCLEOTIDE SEQUENCE</scope>
    <source>
        <strain evidence="2">IIF3SC-B10</strain>
    </source>
</reference>
<feature type="domain" description="Elongation factor G-binding protein C-terminal treble-clef zinc-finger" evidence="1">
    <location>
        <begin position="8"/>
        <end position="161"/>
    </location>
</feature>
<evidence type="ECO:0000313" key="3">
    <source>
        <dbReference type="Proteomes" id="UP001174209"/>
    </source>
</evidence>